<feature type="domain" description="DUF6843" evidence="2">
    <location>
        <begin position="150"/>
        <end position="257"/>
    </location>
</feature>
<keyword evidence="1" id="KW-0472">Membrane</keyword>
<reference evidence="3 4" key="1">
    <citation type="submission" date="2021-01" db="EMBL/GenBank/DDBJ databases">
        <title>Genomic Encyclopedia of Type Strains, Phase IV (KMG-IV): sequencing the most valuable type-strain genomes for metagenomic binning, comparative biology and taxonomic classification.</title>
        <authorList>
            <person name="Goeker M."/>
        </authorList>
    </citation>
    <scope>NUCLEOTIDE SEQUENCE [LARGE SCALE GENOMIC DNA]</scope>
    <source>
        <strain evidence="3 4">DSM 24834</strain>
    </source>
</reference>
<protein>
    <recommendedName>
        <fullName evidence="2">DUF6843 domain-containing protein</fullName>
    </recommendedName>
</protein>
<keyword evidence="4" id="KW-1185">Reference proteome</keyword>
<feature type="transmembrane region" description="Helical" evidence="1">
    <location>
        <begin position="32"/>
        <end position="55"/>
    </location>
</feature>
<evidence type="ECO:0000259" key="2">
    <source>
        <dbReference type="Pfam" id="PF20862"/>
    </source>
</evidence>
<name>A0ABS2NC70_9BACI</name>
<dbReference type="Pfam" id="PF20862">
    <property type="entry name" value="DUF6843"/>
    <property type="match status" value="1"/>
</dbReference>
<dbReference type="EMBL" id="JAFBDZ010000002">
    <property type="protein sequence ID" value="MBM7585364.1"/>
    <property type="molecule type" value="Genomic_DNA"/>
</dbReference>
<gene>
    <name evidence="3" type="ORF">JOC86_001906</name>
</gene>
<evidence type="ECO:0000313" key="4">
    <source>
        <dbReference type="Proteomes" id="UP001646157"/>
    </source>
</evidence>
<feature type="transmembrane region" description="Helical" evidence="1">
    <location>
        <begin position="67"/>
        <end position="86"/>
    </location>
</feature>
<proteinExistence type="predicted"/>
<dbReference type="Proteomes" id="UP001646157">
    <property type="component" value="Unassembled WGS sequence"/>
</dbReference>
<sequence>MLIFKLKTALYASLIFTLGFWLLGLVQEGEIFFSFILVIMFLYCLFGTVIYGVPVSILSDYLTKKLVQWRFAAAGFIHTILGAATYLIMEGLAFFALLAAVIFFMVDEWRKWDREMPAGKIAAMNAAAFLLAGLLPMGILWMQGKAEMEEKTIDLYLIPKGYVGQVTIMHEFEYAPEPETEGKYDVFSVNNKGYAVTALPPSEGLIEDLYYFVDEKGKREEIPERCIEVGGTGSTMGDGYEYSYTQFTVGCSENINQEDLYYLNEGPSVEDILYEEGVFDREEYQFVPKE</sequence>
<organism evidence="3 4">
    <name type="scientific">Rossellomorea pakistanensis</name>
    <dbReference type="NCBI Taxonomy" id="992288"/>
    <lineage>
        <taxon>Bacteria</taxon>
        <taxon>Bacillati</taxon>
        <taxon>Bacillota</taxon>
        <taxon>Bacilli</taxon>
        <taxon>Bacillales</taxon>
        <taxon>Bacillaceae</taxon>
        <taxon>Rossellomorea</taxon>
    </lineage>
</organism>
<evidence type="ECO:0000256" key="1">
    <source>
        <dbReference type="SAM" id="Phobius"/>
    </source>
</evidence>
<keyword evidence="1" id="KW-1133">Transmembrane helix</keyword>
<dbReference type="RefSeq" id="WP_205171129.1">
    <property type="nucleotide sequence ID" value="NZ_JAFBDZ010000002.1"/>
</dbReference>
<keyword evidence="1" id="KW-0812">Transmembrane</keyword>
<accession>A0ABS2NC70</accession>
<dbReference type="InterPro" id="IPR049293">
    <property type="entry name" value="DUF6843"/>
</dbReference>
<feature type="transmembrane region" description="Helical" evidence="1">
    <location>
        <begin position="121"/>
        <end position="142"/>
    </location>
</feature>
<evidence type="ECO:0000313" key="3">
    <source>
        <dbReference type="EMBL" id="MBM7585364.1"/>
    </source>
</evidence>
<feature type="transmembrane region" description="Helical" evidence="1">
    <location>
        <begin position="9"/>
        <end position="26"/>
    </location>
</feature>
<comment type="caution">
    <text evidence="3">The sequence shown here is derived from an EMBL/GenBank/DDBJ whole genome shotgun (WGS) entry which is preliminary data.</text>
</comment>